<reference evidence="1 2" key="1">
    <citation type="submission" date="2015-11" db="EMBL/GenBank/DDBJ databases">
        <title>Exploring the genomic traits of fungus-feeding bacterial genus Collimonas.</title>
        <authorList>
            <person name="Song C."/>
            <person name="Schmidt R."/>
            <person name="de Jager V."/>
            <person name="Krzyzanowska D."/>
            <person name="Jongedijk E."/>
            <person name="Cankar K."/>
            <person name="Beekwilder J."/>
            <person name="van Veen A."/>
            <person name="de Boer W."/>
            <person name="van Veen J.A."/>
            <person name="Garbeva P."/>
        </authorList>
    </citation>
    <scope>NUCLEOTIDE SEQUENCE [LARGE SCALE GENOMIC DNA]</scope>
    <source>
        <strain evidence="1 2">Ter6</strain>
    </source>
</reference>
<dbReference type="Gene3D" id="3.30.1150.10">
    <property type="match status" value="1"/>
</dbReference>
<dbReference type="EMBL" id="CP013232">
    <property type="protein sequence ID" value="AMO95418.1"/>
    <property type="molecule type" value="Genomic_DNA"/>
</dbReference>
<protein>
    <submittedName>
        <fullName evidence="1">Uncharacterized protein</fullName>
    </submittedName>
</protein>
<evidence type="ECO:0000313" key="1">
    <source>
        <dbReference type="EMBL" id="AMO95418.1"/>
    </source>
</evidence>
<evidence type="ECO:0000313" key="2">
    <source>
        <dbReference type="Proteomes" id="UP000072421"/>
    </source>
</evidence>
<organism evidence="1">
    <name type="scientific">Collimonas fungivorans</name>
    <dbReference type="NCBI Taxonomy" id="158899"/>
    <lineage>
        <taxon>Bacteria</taxon>
        <taxon>Pseudomonadati</taxon>
        <taxon>Pseudomonadota</taxon>
        <taxon>Betaproteobacteria</taxon>
        <taxon>Burkholderiales</taxon>
        <taxon>Oxalobacteraceae</taxon>
        <taxon>Collimonas</taxon>
    </lineage>
</organism>
<accession>A0A127PCA4</accession>
<sequence>MDVNKSWDELSVDEKSLWRKFVDITDDNVIPPFPSPNIRSLLRNLGVSRGIRSDNTSSHKEDVRLIVHVDETGSVSAVDILGAKSNGEIVLSDDERILAYTTIKGLQSTQFSPAKLDGAPVASAFAYHIVRSTKH</sequence>
<dbReference type="AlphaFoldDB" id="A0A127PCA4"/>
<dbReference type="PATRIC" id="fig|158899.10.peg.2742"/>
<dbReference type="Proteomes" id="UP000072421">
    <property type="component" value="Chromosome"/>
</dbReference>
<name>A0A127PCA4_9BURK</name>
<gene>
    <name evidence="1" type="ORF">CFter6_2750</name>
</gene>
<proteinExistence type="predicted"/>